<evidence type="ECO:0000313" key="1">
    <source>
        <dbReference type="EMBL" id="NER28175.1"/>
    </source>
</evidence>
<protein>
    <recommendedName>
        <fullName evidence="2">2'-5' RNA ligase family protein</fullName>
    </recommendedName>
</protein>
<reference evidence="1" key="1">
    <citation type="submission" date="2019-11" db="EMBL/GenBank/DDBJ databases">
        <title>Genomic insights into an expanded diversity of filamentous marine cyanobacteria reveals the extraordinary biosynthetic potential of Moorea and Okeania.</title>
        <authorList>
            <person name="Ferreira Leao T."/>
            <person name="Wang M."/>
            <person name="Moss N."/>
            <person name="Da Silva R."/>
            <person name="Sanders J."/>
            <person name="Nurk S."/>
            <person name="Gurevich A."/>
            <person name="Humphrey G."/>
            <person name="Reher R."/>
            <person name="Zhu Q."/>
            <person name="Belda-Ferre P."/>
            <person name="Glukhov E."/>
            <person name="Rex R."/>
            <person name="Dorrestein P.C."/>
            <person name="Knight R."/>
            <person name="Pevzner P."/>
            <person name="Gerwick W.H."/>
            <person name="Gerwick L."/>
        </authorList>
    </citation>
    <scope>NUCLEOTIDE SEQUENCE</scope>
    <source>
        <strain evidence="1">SIO1C4</strain>
    </source>
</reference>
<gene>
    <name evidence="1" type="ORF">F6J89_11215</name>
</gene>
<dbReference type="AlphaFoldDB" id="A0A6B3NB68"/>
<name>A0A6B3NB68_9CYAN</name>
<evidence type="ECO:0008006" key="2">
    <source>
        <dbReference type="Google" id="ProtNLM"/>
    </source>
</evidence>
<accession>A0A6B3NB68</accession>
<organism evidence="1">
    <name type="scientific">Symploca sp. SIO1C4</name>
    <dbReference type="NCBI Taxonomy" id="2607765"/>
    <lineage>
        <taxon>Bacteria</taxon>
        <taxon>Bacillati</taxon>
        <taxon>Cyanobacteriota</taxon>
        <taxon>Cyanophyceae</taxon>
        <taxon>Coleofasciculales</taxon>
        <taxon>Coleofasciculaceae</taxon>
        <taxon>Symploca</taxon>
    </lineage>
</organism>
<comment type="caution">
    <text evidence="1">The sequence shown here is derived from an EMBL/GenBank/DDBJ whole genome shotgun (WGS) entry which is preliminary data.</text>
</comment>
<sequence>MISNDATIQEIVRLQQQLAAVCPLQPILGKDTNLPHMTLLQGRFSDLAKVYQSIYDLRNYWEHKYLQQPEVFSFDWLKCVYKPPGWYFLQPHPHTIGDVGHQFCFNALKDTMILLESECQKDMFGYTPSEALNYQKYGYRYIGQDFYPHFTLGQTGDRLTSIALDTWMQLVPTQQLNISGRFVRLTLYRVGSYGSHRESLIDLKIDI</sequence>
<proteinExistence type="predicted"/>
<dbReference type="EMBL" id="JAAHFQ010000179">
    <property type="protein sequence ID" value="NER28175.1"/>
    <property type="molecule type" value="Genomic_DNA"/>
</dbReference>